<dbReference type="Pfam" id="PF13424">
    <property type="entry name" value="TPR_12"/>
    <property type="match status" value="1"/>
</dbReference>
<dbReference type="PANTHER" id="PTHR42878:SF7">
    <property type="entry name" value="SENSOR HISTIDINE KINASE GLRK"/>
    <property type="match status" value="1"/>
</dbReference>
<evidence type="ECO:0000256" key="2">
    <source>
        <dbReference type="ARBA" id="ARBA00012438"/>
    </source>
</evidence>
<dbReference type="InterPro" id="IPR003594">
    <property type="entry name" value="HATPase_dom"/>
</dbReference>
<protein>
    <recommendedName>
        <fullName evidence="2">histidine kinase</fullName>
        <ecNumber evidence="2">2.7.13.3</ecNumber>
    </recommendedName>
</protein>
<keyword evidence="10" id="KW-1133">Transmembrane helix</keyword>
<dbReference type="Gene3D" id="3.30.565.10">
    <property type="entry name" value="Histidine kinase-like ATPase, C-terminal domain"/>
    <property type="match status" value="1"/>
</dbReference>
<dbReference type="SUPFAM" id="SSF47384">
    <property type="entry name" value="Homodimeric domain of signal transducing histidine kinase"/>
    <property type="match status" value="1"/>
</dbReference>
<keyword evidence="7" id="KW-0067">ATP-binding</keyword>
<dbReference type="OrthoDB" id="9810447at2"/>
<dbReference type="AlphaFoldDB" id="A0A4Q1KYK1"/>
<keyword evidence="8" id="KW-0902">Two-component regulatory system</keyword>
<evidence type="ECO:0000256" key="6">
    <source>
        <dbReference type="ARBA" id="ARBA00022777"/>
    </source>
</evidence>
<dbReference type="SMART" id="SM00028">
    <property type="entry name" value="TPR"/>
    <property type="match status" value="1"/>
</dbReference>
<keyword evidence="10" id="KW-0472">Membrane</keyword>
<dbReference type="CDD" id="cd00082">
    <property type="entry name" value="HisKA"/>
    <property type="match status" value="1"/>
</dbReference>
<comment type="caution">
    <text evidence="12">The sequence shown here is derived from an EMBL/GenBank/DDBJ whole genome shotgun (WGS) entry which is preliminary data.</text>
</comment>
<dbReference type="GO" id="GO:0007234">
    <property type="term" value="P:osmosensory signaling via phosphorelay pathway"/>
    <property type="evidence" value="ECO:0007669"/>
    <property type="project" value="TreeGrafter"/>
</dbReference>
<dbReference type="Proteomes" id="UP000289734">
    <property type="component" value="Unassembled WGS sequence"/>
</dbReference>
<evidence type="ECO:0000313" key="12">
    <source>
        <dbReference type="EMBL" id="RXR35463.1"/>
    </source>
</evidence>
<dbReference type="InterPro" id="IPR011990">
    <property type="entry name" value="TPR-like_helical_dom_sf"/>
</dbReference>
<dbReference type="InterPro" id="IPR036890">
    <property type="entry name" value="HATPase_C_sf"/>
</dbReference>
<evidence type="ECO:0000256" key="4">
    <source>
        <dbReference type="ARBA" id="ARBA00022679"/>
    </source>
</evidence>
<dbReference type="GO" id="GO:0000156">
    <property type="term" value="F:phosphorelay response regulator activity"/>
    <property type="evidence" value="ECO:0007669"/>
    <property type="project" value="TreeGrafter"/>
</dbReference>
<feature type="domain" description="Histidine kinase" evidence="11">
    <location>
        <begin position="431"/>
        <end position="637"/>
    </location>
</feature>
<dbReference type="PROSITE" id="PS50005">
    <property type="entry name" value="TPR"/>
    <property type="match status" value="1"/>
</dbReference>
<comment type="catalytic activity">
    <reaction evidence="1">
        <text>ATP + protein L-histidine = ADP + protein N-phospho-L-histidine.</text>
        <dbReference type="EC" id="2.7.13.3"/>
    </reaction>
</comment>
<dbReference type="Pfam" id="PF02518">
    <property type="entry name" value="HATPase_c"/>
    <property type="match status" value="1"/>
</dbReference>
<dbReference type="Gene3D" id="1.25.40.10">
    <property type="entry name" value="Tetratricopeptide repeat domain"/>
    <property type="match status" value="1"/>
</dbReference>
<keyword evidence="6" id="KW-0418">Kinase</keyword>
<evidence type="ECO:0000256" key="1">
    <source>
        <dbReference type="ARBA" id="ARBA00000085"/>
    </source>
</evidence>
<keyword evidence="9" id="KW-0802">TPR repeat</keyword>
<evidence type="ECO:0000256" key="5">
    <source>
        <dbReference type="ARBA" id="ARBA00022741"/>
    </source>
</evidence>
<feature type="transmembrane region" description="Helical" evidence="10">
    <location>
        <begin position="388"/>
        <end position="405"/>
    </location>
</feature>
<name>A0A4Q1KYK1_9FLAO</name>
<dbReference type="SUPFAM" id="SSF48452">
    <property type="entry name" value="TPR-like"/>
    <property type="match status" value="1"/>
</dbReference>
<keyword evidence="5" id="KW-0547">Nucleotide-binding</keyword>
<dbReference type="SUPFAM" id="SSF55874">
    <property type="entry name" value="ATPase domain of HSP90 chaperone/DNA topoisomerase II/histidine kinase"/>
    <property type="match status" value="1"/>
</dbReference>
<evidence type="ECO:0000256" key="7">
    <source>
        <dbReference type="ARBA" id="ARBA00022840"/>
    </source>
</evidence>
<dbReference type="GO" id="GO:0000155">
    <property type="term" value="F:phosphorelay sensor kinase activity"/>
    <property type="evidence" value="ECO:0007669"/>
    <property type="project" value="InterPro"/>
</dbReference>
<evidence type="ECO:0000256" key="3">
    <source>
        <dbReference type="ARBA" id="ARBA00022553"/>
    </source>
</evidence>
<evidence type="ECO:0000256" key="10">
    <source>
        <dbReference type="SAM" id="Phobius"/>
    </source>
</evidence>
<evidence type="ECO:0000313" key="13">
    <source>
        <dbReference type="Proteomes" id="UP000289734"/>
    </source>
</evidence>
<accession>A0A4Q1KYK1</accession>
<sequence length="637" mass="74401">MRLLILLFVFNFSFSQSSEYDTILNKIENQFISSKDSLPNYLYQLKSIKNYHSKKEKELVLLYAECFISLSETNYTKALKQISNLEQKINSSLSKTLEGKIYYLHYLILERVTNYTEATKYLKKTEKIALEINDLKLLQNCYRSHTMIYLDQKNYDLALQYALKSNAISIKINDQNLYSNSLSLLGEVYREKGNYKKAEEYFSQAYDIQKKINSKINLAWTLTNWSLLYDVDLIKSLRMELEAQEIWDEYDAENTMSIVNLGNIAWCYKTIAENDSLKNILSPKISKQDMYQIAENYYDKAIQLAKKKKNKNSYYYNLIEKSYLQYELGNYKEGYDNLDLGYSIKDSLFSQTQKNKIAQYESQKVIDAKNREIELKNINIENQKKQKLYLTTIVLLALLVLVILYKNYKKLKFLNHQLELSNQIKVRFFSIINHDLRSPVANLIHFLTIQKETPELLDEESKKRLEAKSIVSAENLLNSMEDILLWSKSQMEHFAPEYKKNSIKLIFGDVQKHFSSHENITIDFENNNDIFIFTDENYLKTIIRNLTGNAINALQKIENPTITWKAWQENGKFYLSISDNGKGADSEQFKALYDDKEVVGIKSGLGLHLIRDLAKAIHCKITVDSKLGEGTTFTLKL</sequence>
<keyword evidence="10" id="KW-0812">Transmembrane</keyword>
<dbReference type="GO" id="GO:0030295">
    <property type="term" value="F:protein kinase activator activity"/>
    <property type="evidence" value="ECO:0007669"/>
    <property type="project" value="TreeGrafter"/>
</dbReference>
<dbReference type="InterPro" id="IPR050351">
    <property type="entry name" value="BphY/WalK/GraS-like"/>
</dbReference>
<evidence type="ECO:0000259" key="11">
    <source>
        <dbReference type="PROSITE" id="PS50109"/>
    </source>
</evidence>
<dbReference type="InterPro" id="IPR036097">
    <property type="entry name" value="HisK_dim/P_sf"/>
</dbReference>
<dbReference type="PROSITE" id="PS50109">
    <property type="entry name" value="HIS_KIN"/>
    <property type="match status" value="1"/>
</dbReference>
<keyword evidence="3" id="KW-0597">Phosphoprotein</keyword>
<dbReference type="InterPro" id="IPR003661">
    <property type="entry name" value="HisK_dim/P_dom"/>
</dbReference>
<evidence type="ECO:0000256" key="9">
    <source>
        <dbReference type="PROSITE-ProRule" id="PRU00339"/>
    </source>
</evidence>
<keyword evidence="13" id="KW-1185">Reference proteome</keyword>
<dbReference type="InterPro" id="IPR019734">
    <property type="entry name" value="TPR_rpt"/>
</dbReference>
<dbReference type="PRINTS" id="PR00344">
    <property type="entry name" value="BCTRLSENSOR"/>
</dbReference>
<dbReference type="GO" id="GO:0005524">
    <property type="term" value="F:ATP binding"/>
    <property type="evidence" value="ECO:0007669"/>
    <property type="project" value="UniProtKB-KW"/>
</dbReference>
<organism evidence="12 13">
    <name type="scientific">Flavobacterium piscinae</name>
    <dbReference type="NCBI Taxonomy" id="2506424"/>
    <lineage>
        <taxon>Bacteria</taxon>
        <taxon>Pseudomonadati</taxon>
        <taxon>Bacteroidota</taxon>
        <taxon>Flavobacteriia</taxon>
        <taxon>Flavobacteriales</taxon>
        <taxon>Flavobacteriaceae</taxon>
        <taxon>Flavobacterium</taxon>
    </lineage>
</organism>
<dbReference type="InterPro" id="IPR005467">
    <property type="entry name" value="His_kinase_dom"/>
</dbReference>
<evidence type="ECO:0000256" key="8">
    <source>
        <dbReference type="ARBA" id="ARBA00023012"/>
    </source>
</evidence>
<gene>
    <name evidence="12" type="ORF">EQG68_00780</name>
</gene>
<dbReference type="InterPro" id="IPR004358">
    <property type="entry name" value="Sig_transdc_His_kin-like_C"/>
</dbReference>
<feature type="repeat" description="TPR" evidence="9">
    <location>
        <begin position="179"/>
        <end position="212"/>
    </location>
</feature>
<dbReference type="EMBL" id="SBKQ01000001">
    <property type="protein sequence ID" value="RXR35463.1"/>
    <property type="molecule type" value="Genomic_DNA"/>
</dbReference>
<dbReference type="Gene3D" id="1.10.287.130">
    <property type="match status" value="1"/>
</dbReference>
<dbReference type="RefSeq" id="WP_129462886.1">
    <property type="nucleotide sequence ID" value="NZ_SBKQ01000001.1"/>
</dbReference>
<dbReference type="PANTHER" id="PTHR42878">
    <property type="entry name" value="TWO-COMPONENT HISTIDINE KINASE"/>
    <property type="match status" value="1"/>
</dbReference>
<reference evidence="13" key="1">
    <citation type="submission" date="2019-01" db="EMBL/GenBank/DDBJ databases">
        <title>Cytophagaceae bacterium strain CAR-16.</title>
        <authorList>
            <person name="Chen W.-M."/>
        </authorList>
    </citation>
    <scope>NUCLEOTIDE SEQUENCE [LARGE SCALE GENOMIC DNA]</scope>
    <source>
        <strain evidence="13">ICH-30</strain>
    </source>
</reference>
<proteinExistence type="predicted"/>
<dbReference type="EC" id="2.7.13.3" evidence="2"/>
<keyword evidence="4" id="KW-0808">Transferase</keyword>